<evidence type="ECO:0000313" key="2">
    <source>
        <dbReference type="Proteomes" id="UP001230328"/>
    </source>
</evidence>
<keyword evidence="2" id="KW-1185">Reference proteome</keyword>
<name>A0ABU0SHD1_9ACTN</name>
<evidence type="ECO:0000313" key="1">
    <source>
        <dbReference type="EMBL" id="MDQ1022971.1"/>
    </source>
</evidence>
<sequence length="86" mass="9574">MARQQTRWRVPEAMIAETGAWELVDVNLVGVDSTVARAHWDAVGMVMDPELLEGLEGLAGRSPSRPRRHLYSTVPSLISPYRLEAC</sequence>
<accession>A0ABU0SHD1</accession>
<organism evidence="1 2">
    <name type="scientific">Streptomyces umbrinus</name>
    <dbReference type="NCBI Taxonomy" id="67370"/>
    <lineage>
        <taxon>Bacteria</taxon>
        <taxon>Bacillati</taxon>
        <taxon>Actinomycetota</taxon>
        <taxon>Actinomycetes</taxon>
        <taxon>Kitasatosporales</taxon>
        <taxon>Streptomycetaceae</taxon>
        <taxon>Streptomyces</taxon>
        <taxon>Streptomyces phaeochromogenes group</taxon>
    </lineage>
</organism>
<dbReference type="Proteomes" id="UP001230328">
    <property type="component" value="Unassembled WGS sequence"/>
</dbReference>
<reference evidence="1 2" key="1">
    <citation type="submission" date="2023-07" db="EMBL/GenBank/DDBJ databases">
        <title>Comparative genomics of wheat-associated soil bacteria to identify genetic determinants of phenazine resistance.</title>
        <authorList>
            <person name="Mouncey N."/>
        </authorList>
    </citation>
    <scope>NUCLEOTIDE SEQUENCE [LARGE SCALE GENOMIC DNA]</scope>
    <source>
        <strain evidence="1 2">V2I4</strain>
    </source>
</reference>
<proteinExistence type="predicted"/>
<protein>
    <submittedName>
        <fullName evidence="1">Uncharacterized protein</fullName>
    </submittedName>
</protein>
<comment type="caution">
    <text evidence="1">The sequence shown here is derived from an EMBL/GenBank/DDBJ whole genome shotgun (WGS) entry which is preliminary data.</text>
</comment>
<gene>
    <name evidence="1" type="ORF">QF035_000553</name>
</gene>
<dbReference type="EMBL" id="JAUSZI010000002">
    <property type="protein sequence ID" value="MDQ1022971.1"/>
    <property type="molecule type" value="Genomic_DNA"/>
</dbReference>